<accession>A0ABW4LM40</accession>
<proteinExistence type="inferred from homology"/>
<organism evidence="3 4">
    <name type="scientific">Bacillus salitolerans</name>
    <dbReference type="NCBI Taxonomy" id="1437434"/>
    <lineage>
        <taxon>Bacteria</taxon>
        <taxon>Bacillati</taxon>
        <taxon>Bacillota</taxon>
        <taxon>Bacilli</taxon>
        <taxon>Bacillales</taxon>
        <taxon>Bacillaceae</taxon>
        <taxon>Bacillus</taxon>
    </lineage>
</organism>
<feature type="domain" description="Smf/DprA SLOG" evidence="2">
    <location>
        <begin position="80"/>
        <end position="289"/>
    </location>
</feature>
<dbReference type="EMBL" id="JBHUEM010000003">
    <property type="protein sequence ID" value="MFD1735803.1"/>
    <property type="molecule type" value="Genomic_DNA"/>
</dbReference>
<evidence type="ECO:0000313" key="4">
    <source>
        <dbReference type="Proteomes" id="UP001597214"/>
    </source>
</evidence>
<dbReference type="PANTHER" id="PTHR43022">
    <property type="entry name" value="PROTEIN SMF"/>
    <property type="match status" value="1"/>
</dbReference>
<dbReference type="InterPro" id="IPR003488">
    <property type="entry name" value="DprA"/>
</dbReference>
<evidence type="ECO:0000259" key="2">
    <source>
        <dbReference type="Pfam" id="PF02481"/>
    </source>
</evidence>
<sequence length="294" mass="33131">MYTIQTRLIHIHQCQTITWSNLYRILKVDPTLESLYHLTPTQLHKKFNLPLEKMKSLYNNLQSYPIDSMLEQYKCQNIQCLTLLDSLYPFSLKQIYDPPWVLYVKGNIEILNNKRILAIVGSRTPTSYGKNGARELTKALAHYNWVTVSGLAIGVDTIVHRTTLNNNGKTIAVLGSGLLHIYPTGNRMLAEEIAQNHLLISEYPLNALPQKWHFPARNRIISGLALGTLVIEAAEKSGSLITADLALAQNRDVFALPGPITSRFSIGTNQLIQRGAKLVQSVEDIFVEFEHLSL</sequence>
<dbReference type="Gene3D" id="3.40.50.450">
    <property type="match status" value="1"/>
</dbReference>
<dbReference type="Pfam" id="PF02481">
    <property type="entry name" value="DNA_processg_A"/>
    <property type="match status" value="1"/>
</dbReference>
<dbReference type="RefSeq" id="WP_377926909.1">
    <property type="nucleotide sequence ID" value="NZ_JBHUEM010000003.1"/>
</dbReference>
<name>A0ABW4LM40_9BACI</name>
<gene>
    <name evidence="3" type="primary">dprA</name>
    <name evidence="3" type="ORF">ACFSCX_04410</name>
</gene>
<reference evidence="4" key="1">
    <citation type="journal article" date="2019" name="Int. J. Syst. Evol. Microbiol.">
        <title>The Global Catalogue of Microorganisms (GCM) 10K type strain sequencing project: providing services to taxonomists for standard genome sequencing and annotation.</title>
        <authorList>
            <consortium name="The Broad Institute Genomics Platform"/>
            <consortium name="The Broad Institute Genome Sequencing Center for Infectious Disease"/>
            <person name="Wu L."/>
            <person name="Ma J."/>
        </authorList>
    </citation>
    <scope>NUCLEOTIDE SEQUENCE [LARGE SCALE GENOMIC DNA]</scope>
    <source>
        <strain evidence="4">CCUG 49339</strain>
    </source>
</reference>
<evidence type="ECO:0000313" key="3">
    <source>
        <dbReference type="EMBL" id="MFD1735803.1"/>
    </source>
</evidence>
<dbReference type="PANTHER" id="PTHR43022:SF1">
    <property type="entry name" value="PROTEIN SMF"/>
    <property type="match status" value="1"/>
</dbReference>
<evidence type="ECO:0000256" key="1">
    <source>
        <dbReference type="ARBA" id="ARBA00006525"/>
    </source>
</evidence>
<dbReference type="SUPFAM" id="SSF102405">
    <property type="entry name" value="MCP/YpsA-like"/>
    <property type="match status" value="1"/>
</dbReference>
<protein>
    <submittedName>
        <fullName evidence="3">DNA-processing protein DprA</fullName>
    </submittedName>
</protein>
<dbReference type="InterPro" id="IPR057666">
    <property type="entry name" value="DrpA_SLOG"/>
</dbReference>
<dbReference type="NCBIfam" id="TIGR00732">
    <property type="entry name" value="dprA"/>
    <property type="match status" value="1"/>
</dbReference>
<dbReference type="Proteomes" id="UP001597214">
    <property type="component" value="Unassembled WGS sequence"/>
</dbReference>
<comment type="caution">
    <text evidence="3">The sequence shown here is derived from an EMBL/GenBank/DDBJ whole genome shotgun (WGS) entry which is preliminary data.</text>
</comment>
<keyword evidence="4" id="KW-1185">Reference proteome</keyword>
<comment type="similarity">
    <text evidence="1">Belongs to the DprA/Smf family.</text>
</comment>